<dbReference type="AlphaFoldDB" id="A0A3B3Z0Y5"/>
<evidence type="ECO:0000259" key="2">
    <source>
        <dbReference type="PROSITE" id="PS50853"/>
    </source>
</evidence>
<dbReference type="InterPro" id="IPR003961">
    <property type="entry name" value="FN3_dom"/>
</dbReference>
<dbReference type="SUPFAM" id="SSF49265">
    <property type="entry name" value="Fibronectin type III"/>
    <property type="match status" value="3"/>
</dbReference>
<dbReference type="PANTHER" id="PTHR46708">
    <property type="entry name" value="TENASCIN"/>
    <property type="match status" value="1"/>
</dbReference>
<dbReference type="InterPro" id="IPR013783">
    <property type="entry name" value="Ig-like_fold"/>
</dbReference>
<keyword evidence="4" id="KW-1185">Reference proteome</keyword>
<dbReference type="SMART" id="SM00060">
    <property type="entry name" value="FN3"/>
    <property type="match status" value="4"/>
</dbReference>
<name>A0A3B3Z0Y5_9TELE</name>
<dbReference type="PROSITE" id="PS50853">
    <property type="entry name" value="FN3"/>
    <property type="match status" value="3"/>
</dbReference>
<dbReference type="STRING" id="48701.ENSPMEP00000032920"/>
<reference evidence="3" key="2">
    <citation type="submission" date="2025-09" db="UniProtKB">
        <authorList>
            <consortium name="Ensembl"/>
        </authorList>
    </citation>
    <scope>IDENTIFICATION</scope>
</reference>
<dbReference type="CDD" id="cd00063">
    <property type="entry name" value="FN3"/>
    <property type="match status" value="4"/>
</dbReference>
<keyword evidence="1" id="KW-0677">Repeat</keyword>
<evidence type="ECO:0000313" key="4">
    <source>
        <dbReference type="Proteomes" id="UP000261480"/>
    </source>
</evidence>
<dbReference type="Gene3D" id="2.60.40.10">
    <property type="entry name" value="Immunoglobulins"/>
    <property type="match status" value="4"/>
</dbReference>
<evidence type="ECO:0000313" key="3">
    <source>
        <dbReference type="Ensembl" id="ENSPMEP00000032920.1"/>
    </source>
</evidence>
<accession>A0A3B3Z0Y5</accession>
<dbReference type="InterPro" id="IPR036116">
    <property type="entry name" value="FN3_sf"/>
</dbReference>
<feature type="domain" description="Fibronectin type-III" evidence="2">
    <location>
        <begin position="1"/>
        <end position="88"/>
    </location>
</feature>
<proteinExistence type="predicted"/>
<dbReference type="FunFam" id="2.60.40.10:FF:000307">
    <property type="entry name" value="collagen alpha-1(VII) chain isoform X1"/>
    <property type="match status" value="1"/>
</dbReference>
<feature type="domain" description="Fibronectin type-III" evidence="2">
    <location>
        <begin position="204"/>
        <end position="292"/>
    </location>
</feature>
<dbReference type="Ensembl" id="ENSPMET00000034112.1">
    <property type="protein sequence ID" value="ENSPMEP00000032920.1"/>
    <property type="gene ID" value="ENSPMEG00000021129.1"/>
</dbReference>
<protein>
    <recommendedName>
        <fullName evidence="2">Fibronectin type-III domain-containing protein</fullName>
    </recommendedName>
</protein>
<dbReference type="Proteomes" id="UP000261480">
    <property type="component" value="Unplaced"/>
</dbReference>
<organism evidence="3 4">
    <name type="scientific">Poecilia mexicana</name>
    <dbReference type="NCBI Taxonomy" id="48701"/>
    <lineage>
        <taxon>Eukaryota</taxon>
        <taxon>Metazoa</taxon>
        <taxon>Chordata</taxon>
        <taxon>Craniata</taxon>
        <taxon>Vertebrata</taxon>
        <taxon>Euteleostomi</taxon>
        <taxon>Actinopterygii</taxon>
        <taxon>Neopterygii</taxon>
        <taxon>Teleostei</taxon>
        <taxon>Neoteleostei</taxon>
        <taxon>Acanthomorphata</taxon>
        <taxon>Ovalentaria</taxon>
        <taxon>Atherinomorphae</taxon>
        <taxon>Cyprinodontiformes</taxon>
        <taxon>Poeciliidae</taxon>
        <taxon>Poeciliinae</taxon>
        <taxon>Poecilia</taxon>
    </lineage>
</organism>
<dbReference type="PANTHER" id="PTHR46708:SF7">
    <property type="entry name" value="FIBRONECTIN TYPE-III DOMAIN-CONTAINING PROTEIN"/>
    <property type="match status" value="1"/>
</dbReference>
<feature type="domain" description="Fibronectin type-III" evidence="2">
    <location>
        <begin position="115"/>
        <end position="202"/>
    </location>
</feature>
<evidence type="ECO:0000256" key="1">
    <source>
        <dbReference type="ARBA" id="ARBA00022737"/>
    </source>
</evidence>
<reference evidence="3" key="1">
    <citation type="submission" date="2025-08" db="UniProtKB">
        <authorList>
            <consortium name="Ensembl"/>
        </authorList>
    </citation>
    <scope>IDENTIFICATION</scope>
</reference>
<sequence length="379" mass="41341">VSSLRLVQAGYFSLSIEWDQPSTPVQGYRLTYGPRGRLLEQSLPADASSVTLESLQPDTEYVINLYPLFSRNGASPSVLNAQNRLDQYYEMVMPFSGTENDINRLFPMASVSLEAVQQLTVETVSEGSVRVKWRRVSGAQAYRLVWGPFTDAEQSRLLGAESTFYTIDGLQPDEGVVIGVAPIVNQRVGEVVTLSSRTNPSTGALSGLRATEVLSQRIRIAWSSFSRATGYKIVWRHEDGTETTQTVAADVSSYTIDGLRPNSAYTVQVSALVGAREGSPAVLSVRTGISFVFSLANADSVRLSWALLKGATGYILRWKEETDVGRGLSVTLPPSSSSYLVTGLRLGRRYRFTIQPTFAGGVSPETFVDERTGNAPSSR</sequence>
<dbReference type="InterPro" id="IPR050991">
    <property type="entry name" value="ECM_Regulatory_Proteins"/>
</dbReference>
<dbReference type="Pfam" id="PF00041">
    <property type="entry name" value="fn3"/>
    <property type="match status" value="3"/>
</dbReference>